<evidence type="ECO:0000259" key="1">
    <source>
        <dbReference type="Pfam" id="PF02789"/>
    </source>
</evidence>
<keyword evidence="3" id="KW-1185">Reference proteome</keyword>
<evidence type="ECO:0000313" key="3">
    <source>
        <dbReference type="Proteomes" id="UP000789572"/>
    </source>
</evidence>
<dbReference type="Gene3D" id="3.40.220.10">
    <property type="entry name" value="Leucine Aminopeptidase, subunit E, domain 1"/>
    <property type="match status" value="1"/>
</dbReference>
<proteinExistence type="predicted"/>
<dbReference type="SUPFAM" id="SSF52949">
    <property type="entry name" value="Macro domain-like"/>
    <property type="match status" value="1"/>
</dbReference>
<dbReference type="GO" id="GO:0006508">
    <property type="term" value="P:proteolysis"/>
    <property type="evidence" value="ECO:0007669"/>
    <property type="project" value="InterPro"/>
</dbReference>
<accession>A0A9N9H2U9</accession>
<comment type="caution">
    <text evidence="2">The sequence shown here is derived from an EMBL/GenBank/DDBJ whole genome shotgun (WGS) entry which is preliminary data.</text>
</comment>
<protein>
    <submittedName>
        <fullName evidence="2">8962_t:CDS:1</fullName>
    </submittedName>
</protein>
<name>A0A9N9H2U9_9GLOM</name>
<dbReference type="OrthoDB" id="2338050at2759"/>
<dbReference type="Proteomes" id="UP000789572">
    <property type="component" value="Unassembled WGS sequence"/>
</dbReference>
<dbReference type="InterPro" id="IPR008283">
    <property type="entry name" value="Peptidase_M17_N"/>
</dbReference>
<dbReference type="AlphaFoldDB" id="A0A9N9H2U9"/>
<reference evidence="2" key="1">
    <citation type="submission" date="2021-06" db="EMBL/GenBank/DDBJ databases">
        <authorList>
            <person name="Kallberg Y."/>
            <person name="Tangrot J."/>
            <person name="Rosling A."/>
        </authorList>
    </citation>
    <scope>NUCLEOTIDE SEQUENCE</scope>
    <source>
        <strain evidence="2">IA702</strain>
    </source>
</reference>
<dbReference type="Pfam" id="PF02789">
    <property type="entry name" value="Peptidase_M17_N"/>
    <property type="match status" value="1"/>
</dbReference>
<organism evidence="2 3">
    <name type="scientific">Paraglomus occultum</name>
    <dbReference type="NCBI Taxonomy" id="144539"/>
    <lineage>
        <taxon>Eukaryota</taxon>
        <taxon>Fungi</taxon>
        <taxon>Fungi incertae sedis</taxon>
        <taxon>Mucoromycota</taxon>
        <taxon>Glomeromycotina</taxon>
        <taxon>Glomeromycetes</taxon>
        <taxon>Paraglomerales</taxon>
        <taxon>Paraglomeraceae</taxon>
        <taxon>Paraglomus</taxon>
    </lineage>
</organism>
<feature type="non-terminal residue" evidence="2">
    <location>
        <position position="119"/>
    </location>
</feature>
<dbReference type="GO" id="GO:0070006">
    <property type="term" value="F:metalloaminopeptidase activity"/>
    <property type="evidence" value="ECO:0007669"/>
    <property type="project" value="InterPro"/>
</dbReference>
<dbReference type="EMBL" id="CAJVPJ010003666">
    <property type="protein sequence ID" value="CAG8643213.1"/>
    <property type="molecule type" value="Genomic_DNA"/>
</dbReference>
<feature type="domain" description="Peptidase M17 leucyl aminopeptidase N-terminal" evidence="1">
    <location>
        <begin position="40"/>
        <end position="117"/>
    </location>
</feature>
<sequence length="119" mass="13229">MFRIQCTTLLRHVKLPRQHIFHARALSITTTRFSNFDGLVLGVYKDGSLSEASANDIPSATKEAIQNQLKLSKTKGKFGEVRTLYGLEGLADQVALVSLKEKDDKQELSKALEKARKAV</sequence>
<evidence type="ECO:0000313" key="2">
    <source>
        <dbReference type="EMBL" id="CAG8643213.1"/>
    </source>
</evidence>
<dbReference type="InterPro" id="IPR043472">
    <property type="entry name" value="Macro_dom-like"/>
</dbReference>
<gene>
    <name evidence="2" type="ORF">POCULU_LOCUS9535</name>
</gene>